<evidence type="ECO:0000313" key="6">
    <source>
        <dbReference type="EMBL" id="KAK4546116.1"/>
    </source>
</evidence>
<dbReference type="InterPro" id="IPR050731">
    <property type="entry name" value="HRD1_E3_ubiq-ligases"/>
</dbReference>
<dbReference type="GO" id="GO:0008270">
    <property type="term" value="F:zinc ion binding"/>
    <property type="evidence" value="ECO:0007669"/>
    <property type="project" value="UniProtKB-KW"/>
</dbReference>
<keyword evidence="1" id="KW-0479">Metal-binding</keyword>
<dbReference type="GO" id="GO:0043161">
    <property type="term" value="P:proteasome-mediated ubiquitin-dependent protein catabolic process"/>
    <property type="evidence" value="ECO:0007669"/>
    <property type="project" value="TreeGrafter"/>
</dbReference>
<dbReference type="PROSITE" id="PS50089">
    <property type="entry name" value="ZF_RING_2"/>
    <property type="match status" value="1"/>
</dbReference>
<dbReference type="GO" id="GO:0012505">
    <property type="term" value="C:endomembrane system"/>
    <property type="evidence" value="ECO:0007669"/>
    <property type="project" value="TreeGrafter"/>
</dbReference>
<accession>A0AAV9JM98</accession>
<keyword evidence="2 4" id="KW-0863">Zinc-finger</keyword>
<dbReference type="SMART" id="SM00184">
    <property type="entry name" value="RING"/>
    <property type="match status" value="1"/>
</dbReference>
<dbReference type="Proteomes" id="UP001324427">
    <property type="component" value="Unassembled WGS sequence"/>
</dbReference>
<organism evidence="6 7">
    <name type="scientific">Oleoguttula mirabilis</name>
    <dbReference type="NCBI Taxonomy" id="1507867"/>
    <lineage>
        <taxon>Eukaryota</taxon>
        <taxon>Fungi</taxon>
        <taxon>Dikarya</taxon>
        <taxon>Ascomycota</taxon>
        <taxon>Pezizomycotina</taxon>
        <taxon>Dothideomycetes</taxon>
        <taxon>Dothideomycetidae</taxon>
        <taxon>Mycosphaerellales</taxon>
        <taxon>Teratosphaeriaceae</taxon>
        <taxon>Oleoguttula</taxon>
    </lineage>
</organism>
<dbReference type="EMBL" id="JAVFHQ010000016">
    <property type="protein sequence ID" value="KAK4546116.1"/>
    <property type="molecule type" value="Genomic_DNA"/>
</dbReference>
<evidence type="ECO:0000259" key="5">
    <source>
        <dbReference type="PROSITE" id="PS50089"/>
    </source>
</evidence>
<dbReference type="SUPFAM" id="SSF57850">
    <property type="entry name" value="RING/U-box"/>
    <property type="match status" value="1"/>
</dbReference>
<gene>
    <name evidence="6" type="ORF">LTR36_002253</name>
</gene>
<name>A0AAV9JM98_9PEZI</name>
<dbReference type="Gene3D" id="3.30.40.10">
    <property type="entry name" value="Zinc/RING finger domain, C3HC4 (zinc finger)"/>
    <property type="match status" value="1"/>
</dbReference>
<dbReference type="Pfam" id="PF13639">
    <property type="entry name" value="zf-RING_2"/>
    <property type="match status" value="1"/>
</dbReference>
<dbReference type="GO" id="GO:0061630">
    <property type="term" value="F:ubiquitin protein ligase activity"/>
    <property type="evidence" value="ECO:0007669"/>
    <property type="project" value="TreeGrafter"/>
</dbReference>
<dbReference type="InterPro" id="IPR013083">
    <property type="entry name" value="Znf_RING/FYVE/PHD"/>
</dbReference>
<feature type="domain" description="RING-type" evidence="5">
    <location>
        <begin position="30"/>
        <end position="70"/>
    </location>
</feature>
<sequence>MQTRAEFLAHGLAPVPTTTLSTLTAQDLDCTICAEPLSDPVQLPCQHIFDQACIAHWLEMPGKNTCPSCRRPLFSLPEPTNPVADRALLVYRAVREAGLAIDQPGDVDLFFIPQPSESMMARATPAAAQYLIYSSAPAQTPEAGLAQVDAAVLAAHVIAMGNLLPALARLQGRPYERREAEDWQTLCDRLHVVLSSEKNGRKYHVVAMARQVRQAMNLRGLILHHDVDSSGFVITDHGLSAELDTLLSYVTHVSFQQVAEQLRVRGQAARRAAAGAASVQRRVGGCPMM</sequence>
<reference evidence="6 7" key="1">
    <citation type="submission" date="2021-11" db="EMBL/GenBank/DDBJ databases">
        <title>Black yeast isolated from Biological Soil Crust.</title>
        <authorList>
            <person name="Kurbessoian T."/>
        </authorList>
    </citation>
    <scope>NUCLEOTIDE SEQUENCE [LARGE SCALE GENOMIC DNA]</scope>
    <source>
        <strain evidence="6 7">CCFEE 5522</strain>
    </source>
</reference>
<dbReference type="PANTHER" id="PTHR22763">
    <property type="entry name" value="RING ZINC FINGER PROTEIN"/>
    <property type="match status" value="1"/>
</dbReference>
<proteinExistence type="predicted"/>
<comment type="caution">
    <text evidence="6">The sequence shown here is derived from an EMBL/GenBank/DDBJ whole genome shotgun (WGS) entry which is preliminary data.</text>
</comment>
<evidence type="ECO:0000256" key="3">
    <source>
        <dbReference type="ARBA" id="ARBA00022833"/>
    </source>
</evidence>
<protein>
    <recommendedName>
        <fullName evidence="5">RING-type domain-containing protein</fullName>
    </recommendedName>
</protein>
<evidence type="ECO:0000256" key="4">
    <source>
        <dbReference type="PROSITE-ProRule" id="PRU00175"/>
    </source>
</evidence>
<keyword evidence="3" id="KW-0862">Zinc</keyword>
<dbReference type="InterPro" id="IPR001841">
    <property type="entry name" value="Znf_RING"/>
</dbReference>
<evidence type="ECO:0000313" key="7">
    <source>
        <dbReference type="Proteomes" id="UP001324427"/>
    </source>
</evidence>
<keyword evidence="7" id="KW-1185">Reference proteome</keyword>
<dbReference type="AlphaFoldDB" id="A0AAV9JM98"/>
<evidence type="ECO:0000256" key="2">
    <source>
        <dbReference type="ARBA" id="ARBA00022771"/>
    </source>
</evidence>
<evidence type="ECO:0000256" key="1">
    <source>
        <dbReference type="ARBA" id="ARBA00022723"/>
    </source>
</evidence>